<sequence>MVAPPPTGTPVTSHPQARPDARFYHQTARAKRLRHWMADEHFAALNACEDPGEDFVRIVEQLITNDRGAPE</sequence>
<proteinExistence type="predicted"/>
<evidence type="ECO:0000313" key="2">
    <source>
        <dbReference type="Proteomes" id="UP001501509"/>
    </source>
</evidence>
<dbReference type="EMBL" id="BAAATD010000008">
    <property type="protein sequence ID" value="GAA2614015.1"/>
    <property type="molecule type" value="Genomic_DNA"/>
</dbReference>
<evidence type="ECO:0000313" key="1">
    <source>
        <dbReference type="EMBL" id="GAA2614015.1"/>
    </source>
</evidence>
<gene>
    <name evidence="1" type="ORF">GCM10010411_56130</name>
</gene>
<reference evidence="2" key="1">
    <citation type="journal article" date="2019" name="Int. J. Syst. Evol. Microbiol.">
        <title>The Global Catalogue of Microorganisms (GCM) 10K type strain sequencing project: providing services to taxonomists for standard genome sequencing and annotation.</title>
        <authorList>
            <consortium name="The Broad Institute Genomics Platform"/>
            <consortium name="The Broad Institute Genome Sequencing Center for Infectious Disease"/>
            <person name="Wu L."/>
            <person name="Ma J."/>
        </authorList>
    </citation>
    <scope>NUCLEOTIDE SEQUENCE [LARGE SCALE GENOMIC DNA]</scope>
    <source>
        <strain evidence="2">JCM 6833</strain>
    </source>
</reference>
<keyword evidence="2" id="KW-1185">Reference proteome</keyword>
<comment type="caution">
    <text evidence="1">The sequence shown here is derived from an EMBL/GenBank/DDBJ whole genome shotgun (WGS) entry which is preliminary data.</text>
</comment>
<dbReference type="Proteomes" id="UP001501509">
    <property type="component" value="Unassembled WGS sequence"/>
</dbReference>
<accession>A0ABP6CCE0</accession>
<protein>
    <submittedName>
        <fullName evidence="1">Uncharacterized protein</fullName>
    </submittedName>
</protein>
<name>A0ABP6CCE0_9ACTN</name>
<organism evidence="1 2">
    <name type="scientific">Actinomadura fulvescens</name>
    <dbReference type="NCBI Taxonomy" id="46160"/>
    <lineage>
        <taxon>Bacteria</taxon>
        <taxon>Bacillati</taxon>
        <taxon>Actinomycetota</taxon>
        <taxon>Actinomycetes</taxon>
        <taxon>Streptosporangiales</taxon>
        <taxon>Thermomonosporaceae</taxon>
        <taxon>Actinomadura</taxon>
    </lineage>
</organism>